<dbReference type="SUPFAM" id="SSF50978">
    <property type="entry name" value="WD40 repeat-like"/>
    <property type="match status" value="1"/>
</dbReference>
<evidence type="ECO:0000259" key="4">
    <source>
        <dbReference type="PROSITE" id="PS50837"/>
    </source>
</evidence>
<accession>A0A6A6D8W9</accession>
<dbReference type="EMBL" id="ML994986">
    <property type="protein sequence ID" value="KAF2174420.1"/>
    <property type="molecule type" value="Genomic_DNA"/>
</dbReference>
<dbReference type="OrthoDB" id="674604at2759"/>
<dbReference type="Pfam" id="PF24883">
    <property type="entry name" value="NPHP3_N"/>
    <property type="match status" value="1"/>
</dbReference>
<dbReference type="PROSITE" id="PS50082">
    <property type="entry name" value="WD_REPEATS_2"/>
    <property type="match status" value="1"/>
</dbReference>
<reference evidence="5" key="1">
    <citation type="journal article" date="2020" name="Stud. Mycol.">
        <title>101 Dothideomycetes genomes: a test case for predicting lifestyles and emergence of pathogens.</title>
        <authorList>
            <person name="Haridas S."/>
            <person name="Albert R."/>
            <person name="Binder M."/>
            <person name="Bloem J."/>
            <person name="Labutti K."/>
            <person name="Salamov A."/>
            <person name="Andreopoulos B."/>
            <person name="Baker S."/>
            <person name="Barry K."/>
            <person name="Bills G."/>
            <person name="Bluhm B."/>
            <person name="Cannon C."/>
            <person name="Castanera R."/>
            <person name="Culley D."/>
            <person name="Daum C."/>
            <person name="Ezra D."/>
            <person name="Gonzalez J."/>
            <person name="Henrissat B."/>
            <person name="Kuo A."/>
            <person name="Liang C."/>
            <person name="Lipzen A."/>
            <person name="Lutzoni F."/>
            <person name="Magnuson J."/>
            <person name="Mondo S."/>
            <person name="Nolan M."/>
            <person name="Ohm R."/>
            <person name="Pangilinan J."/>
            <person name="Park H.-J."/>
            <person name="Ramirez L."/>
            <person name="Alfaro M."/>
            <person name="Sun H."/>
            <person name="Tritt A."/>
            <person name="Yoshinaga Y."/>
            <person name="Zwiers L.-H."/>
            <person name="Turgeon B."/>
            <person name="Goodwin S."/>
            <person name="Spatafora J."/>
            <person name="Crous P."/>
            <person name="Grigoriev I."/>
        </authorList>
    </citation>
    <scope>NUCLEOTIDE SEQUENCE</scope>
    <source>
        <strain evidence="5">CBS 207.26</strain>
    </source>
</reference>
<dbReference type="Proteomes" id="UP000800200">
    <property type="component" value="Unassembled WGS sequence"/>
</dbReference>
<dbReference type="InterPro" id="IPR056884">
    <property type="entry name" value="NPHP3-like_N"/>
</dbReference>
<dbReference type="Pfam" id="PF01048">
    <property type="entry name" value="PNP_UDP_1"/>
    <property type="match status" value="1"/>
</dbReference>
<keyword evidence="6" id="KW-1185">Reference proteome</keyword>
<dbReference type="InterPro" id="IPR036322">
    <property type="entry name" value="WD40_repeat_dom_sf"/>
</dbReference>
<dbReference type="InterPro" id="IPR053137">
    <property type="entry name" value="NLR-like"/>
</dbReference>
<dbReference type="InterPro" id="IPR027417">
    <property type="entry name" value="P-loop_NTPase"/>
</dbReference>
<evidence type="ECO:0000256" key="2">
    <source>
        <dbReference type="ARBA" id="ARBA00022737"/>
    </source>
</evidence>
<dbReference type="InterPro" id="IPR001680">
    <property type="entry name" value="WD40_rpt"/>
</dbReference>
<dbReference type="PROSITE" id="PS00678">
    <property type="entry name" value="WD_REPEATS_1"/>
    <property type="match status" value="1"/>
</dbReference>
<dbReference type="SUPFAM" id="SSF52540">
    <property type="entry name" value="P-loop containing nucleoside triphosphate hydrolases"/>
    <property type="match status" value="1"/>
</dbReference>
<dbReference type="PROSITE" id="PS50837">
    <property type="entry name" value="NACHT"/>
    <property type="match status" value="1"/>
</dbReference>
<dbReference type="PROSITE" id="PS50294">
    <property type="entry name" value="WD_REPEATS_REGION"/>
    <property type="match status" value="1"/>
</dbReference>
<evidence type="ECO:0000313" key="6">
    <source>
        <dbReference type="Proteomes" id="UP000800200"/>
    </source>
</evidence>
<organism evidence="5 6">
    <name type="scientific">Zopfia rhizophila CBS 207.26</name>
    <dbReference type="NCBI Taxonomy" id="1314779"/>
    <lineage>
        <taxon>Eukaryota</taxon>
        <taxon>Fungi</taxon>
        <taxon>Dikarya</taxon>
        <taxon>Ascomycota</taxon>
        <taxon>Pezizomycotina</taxon>
        <taxon>Dothideomycetes</taxon>
        <taxon>Dothideomycetes incertae sedis</taxon>
        <taxon>Zopfiaceae</taxon>
        <taxon>Zopfia</taxon>
    </lineage>
</organism>
<dbReference type="PANTHER" id="PTHR46082">
    <property type="entry name" value="ATP/GTP-BINDING PROTEIN-RELATED"/>
    <property type="match status" value="1"/>
</dbReference>
<sequence>MPRRLPREEYTVGWVCALPVELAAALEMLDEEHDPPERYDNDENLYYLGSIAGHNVVVVCLPAGRIGNNPAAAVAMQTKATFREIRFGLMVGIGGGVPCAGVDIRLGDIVVSQPDRTFGGVVQYDSGKATLSGFERTGSLNSPPGILLAAVAGVRANEFRGKSKLTEHIAKLDKVPKFRRDKAGPDVLFKATYNHVGGQTCGSCSTDRQVVREPRESGEEVVAHYGTIASGNQVIKNAAERDKVSAELGGVLCFEMEAAGLMNSFPCLVIRGICDYADSHKSKTWQLYAAGTAAAYAKEILSMITPADVARTRTADDAIKSVDRKLNDVDRKTDVLLSKIDMAKLSAAKGASFDSHMEEHNSTCLPNTRTKLLHHIQGWANDKNGKPIFWLNGATGTGKSTIARTVARTFAGQRQLGASFFFKRGEGERGNATRFFTTIATQLAVHVSEIGPGIKKAVDADPAISEKALKDQFEKLILQPLSEVAHLPTLVLLIVIDALDECERDSDTPAILQLLSRTRDLKPVSLRVFVTSRPELHIRLGFKQMPDGTYENLILHEVSRETIEHDIRVYLEHELTRTREERSLPSEWPGERSVQTLVNMAVPLFIFAATVCRFVGEISGNPRRRLEDILRYETEDVSKLDMTYLPILNSLFATQYGKEKKKLSREFQEIVGSIVVLENPLSINSLARLLGRTKDDISCRLDSLHSVLSIPDREDVPVRLLHLSFREFLVDAAKEKSPFWVNEKETHDRLANQCIKLMSSPNGLRQNMCNLLTPGTLRREIDERTITSGLSPELQYACRYWVHHLEQRRLYIYDGDSVHLFLQKHFLHWLEAMSLIGETYKCIHITNNLQALTESNKSASSSFLRDAERFIFRFRPILEDAPLQVYSSALIFAPEMSIIRKTFTDHIPGWINKLSKGEDNWDACRSTLEGHSGSVNAVAFSPDGQLVASASWDNTVRLWDAATGTCRSTLEGHSGSVNAVAFSPD</sequence>
<name>A0A6A6D8W9_9PEZI</name>
<feature type="non-terminal residue" evidence="5">
    <location>
        <position position="985"/>
    </location>
</feature>
<evidence type="ECO:0000313" key="5">
    <source>
        <dbReference type="EMBL" id="KAF2174420.1"/>
    </source>
</evidence>
<evidence type="ECO:0000256" key="1">
    <source>
        <dbReference type="ARBA" id="ARBA00022574"/>
    </source>
</evidence>
<dbReference type="Gene3D" id="2.130.10.10">
    <property type="entry name" value="YVTN repeat-like/Quinoprotein amine dehydrogenase"/>
    <property type="match status" value="1"/>
</dbReference>
<dbReference type="GO" id="GO:0009116">
    <property type="term" value="P:nucleoside metabolic process"/>
    <property type="evidence" value="ECO:0007669"/>
    <property type="project" value="InterPro"/>
</dbReference>
<dbReference type="InterPro" id="IPR015943">
    <property type="entry name" value="WD40/YVTN_repeat-like_dom_sf"/>
</dbReference>
<keyword evidence="1 3" id="KW-0853">WD repeat</keyword>
<gene>
    <name evidence="5" type="ORF">K469DRAFT_711627</name>
</gene>
<dbReference type="AlphaFoldDB" id="A0A6A6D8W9"/>
<protein>
    <recommendedName>
        <fullName evidence="4">NACHT domain-containing protein</fullName>
    </recommendedName>
</protein>
<dbReference type="PANTHER" id="PTHR46082:SF11">
    <property type="entry name" value="AAA+ ATPASE DOMAIN-CONTAINING PROTEIN-RELATED"/>
    <property type="match status" value="1"/>
</dbReference>
<dbReference type="InterPro" id="IPR000845">
    <property type="entry name" value="Nucleoside_phosphorylase_d"/>
</dbReference>
<dbReference type="InterPro" id="IPR007111">
    <property type="entry name" value="NACHT_NTPase"/>
</dbReference>
<evidence type="ECO:0000256" key="3">
    <source>
        <dbReference type="PROSITE-ProRule" id="PRU00221"/>
    </source>
</evidence>
<keyword evidence="2" id="KW-0677">Repeat</keyword>
<dbReference type="Gene3D" id="3.40.50.1580">
    <property type="entry name" value="Nucleoside phosphorylase domain"/>
    <property type="match status" value="1"/>
</dbReference>
<dbReference type="InterPro" id="IPR019775">
    <property type="entry name" value="WD40_repeat_CS"/>
</dbReference>
<dbReference type="SMART" id="SM00320">
    <property type="entry name" value="WD40"/>
    <property type="match status" value="1"/>
</dbReference>
<feature type="repeat" description="WD" evidence="3">
    <location>
        <begin position="928"/>
        <end position="969"/>
    </location>
</feature>
<dbReference type="Pfam" id="PF00400">
    <property type="entry name" value="WD40"/>
    <property type="match status" value="2"/>
</dbReference>
<proteinExistence type="predicted"/>
<dbReference type="GO" id="GO:0003824">
    <property type="term" value="F:catalytic activity"/>
    <property type="evidence" value="ECO:0007669"/>
    <property type="project" value="InterPro"/>
</dbReference>
<dbReference type="SUPFAM" id="SSF53167">
    <property type="entry name" value="Purine and uridine phosphorylases"/>
    <property type="match status" value="1"/>
</dbReference>
<dbReference type="InterPro" id="IPR035994">
    <property type="entry name" value="Nucleoside_phosphorylase_sf"/>
</dbReference>
<dbReference type="Gene3D" id="3.40.50.300">
    <property type="entry name" value="P-loop containing nucleotide triphosphate hydrolases"/>
    <property type="match status" value="1"/>
</dbReference>
<feature type="domain" description="NACHT" evidence="4">
    <location>
        <begin position="387"/>
        <end position="534"/>
    </location>
</feature>